<keyword evidence="2" id="KW-1185">Reference proteome</keyword>
<dbReference type="RefSeq" id="WP_235894826.1">
    <property type="nucleotide sequence ID" value="NZ_JACIEX010000002.1"/>
</dbReference>
<evidence type="ECO:0000313" key="2">
    <source>
        <dbReference type="Proteomes" id="UP000553980"/>
    </source>
</evidence>
<organism evidence="1 2">
    <name type="scientific">Brucella pecoris</name>
    <dbReference type="NCBI Taxonomy" id="867683"/>
    <lineage>
        <taxon>Bacteria</taxon>
        <taxon>Pseudomonadati</taxon>
        <taxon>Pseudomonadota</taxon>
        <taxon>Alphaproteobacteria</taxon>
        <taxon>Hyphomicrobiales</taxon>
        <taxon>Brucellaceae</taxon>
        <taxon>Brucella/Ochrobactrum group</taxon>
        <taxon>Brucella</taxon>
    </lineage>
</organism>
<comment type="caution">
    <text evidence="1">The sequence shown here is derived from an EMBL/GenBank/DDBJ whole genome shotgun (WGS) entry which is preliminary data.</text>
</comment>
<dbReference type="EMBL" id="JACIEX010000002">
    <property type="protein sequence ID" value="MBB4092466.1"/>
    <property type="molecule type" value="Genomic_DNA"/>
</dbReference>
<evidence type="ECO:0000313" key="1">
    <source>
        <dbReference type="EMBL" id="MBB4092466.1"/>
    </source>
</evidence>
<sequence>MKSFGKFVPQPHVVDLPPMQVGVNEDGTPIMGNSTSVTILIFKDENGVDIIDVAKSYPHAFYIAIDDYGHVVSMTDDIEKSQIAEFQIIGIDSDFGFTSGPGGTVYGKLWNGSEIVEPQPEPVVVIIPAVTLWERMTENEAEQVNGVMATQPFRTRKIFETANTFRSDHELWPLLEQIATQLFGLERGSELLAPPL</sequence>
<name>A0AB34YT90_9HYPH</name>
<reference evidence="1 2" key="1">
    <citation type="submission" date="2020-08" db="EMBL/GenBank/DDBJ databases">
        <title>Genomic Encyclopedia of Type Strains, Phase IV (KMG-IV): sequencing the most valuable type-strain genomes for metagenomic binning, comparative biology and taxonomic classification.</title>
        <authorList>
            <person name="Goeker M."/>
        </authorList>
    </citation>
    <scope>NUCLEOTIDE SEQUENCE [LARGE SCALE GENOMIC DNA]</scope>
    <source>
        <strain evidence="1 2">DSM 23868</strain>
    </source>
</reference>
<accession>A0AB34YT90</accession>
<protein>
    <submittedName>
        <fullName evidence="1">Uncharacterized protein</fullName>
    </submittedName>
</protein>
<dbReference type="Proteomes" id="UP000553980">
    <property type="component" value="Unassembled WGS sequence"/>
</dbReference>
<dbReference type="AlphaFoldDB" id="A0AB34YT90"/>
<gene>
    <name evidence="1" type="ORF">GGQ79_000951</name>
</gene>
<proteinExistence type="predicted"/>